<dbReference type="EMBL" id="BKCJ011790147">
    <property type="protein sequence ID" value="GFD53098.1"/>
    <property type="molecule type" value="Genomic_DNA"/>
</dbReference>
<comment type="caution">
    <text evidence="1">The sequence shown here is derived from an EMBL/GenBank/DDBJ whole genome shotgun (WGS) entry which is preliminary data.</text>
</comment>
<dbReference type="AlphaFoldDB" id="A0A699X5B9"/>
<organism evidence="1">
    <name type="scientific">Tanacetum cinerariifolium</name>
    <name type="common">Dalmatian daisy</name>
    <name type="synonym">Chrysanthemum cinerariifolium</name>
    <dbReference type="NCBI Taxonomy" id="118510"/>
    <lineage>
        <taxon>Eukaryota</taxon>
        <taxon>Viridiplantae</taxon>
        <taxon>Streptophyta</taxon>
        <taxon>Embryophyta</taxon>
        <taxon>Tracheophyta</taxon>
        <taxon>Spermatophyta</taxon>
        <taxon>Magnoliopsida</taxon>
        <taxon>eudicotyledons</taxon>
        <taxon>Gunneridae</taxon>
        <taxon>Pentapetalae</taxon>
        <taxon>asterids</taxon>
        <taxon>campanulids</taxon>
        <taxon>Asterales</taxon>
        <taxon>Asteraceae</taxon>
        <taxon>Asteroideae</taxon>
        <taxon>Anthemideae</taxon>
        <taxon>Anthemidinae</taxon>
        <taxon>Tanacetum</taxon>
    </lineage>
</organism>
<protein>
    <submittedName>
        <fullName evidence="1">Uncharacterized protein</fullName>
    </submittedName>
</protein>
<gene>
    <name evidence="1" type="ORF">Tci_925067</name>
</gene>
<feature type="non-terminal residue" evidence="1">
    <location>
        <position position="85"/>
    </location>
</feature>
<evidence type="ECO:0000313" key="1">
    <source>
        <dbReference type="EMBL" id="GFD53098.1"/>
    </source>
</evidence>
<reference evidence="1" key="1">
    <citation type="journal article" date="2019" name="Sci. Rep.">
        <title>Draft genome of Tanacetum cinerariifolium, the natural source of mosquito coil.</title>
        <authorList>
            <person name="Yamashiro T."/>
            <person name="Shiraishi A."/>
            <person name="Satake H."/>
            <person name="Nakayama K."/>
        </authorList>
    </citation>
    <scope>NUCLEOTIDE SEQUENCE</scope>
</reference>
<sequence length="85" mass="9064">QHLAVGPGQVEDAVGEVTVAVFTDQRQALVATVGDTRDQVDGRLLAGLQRDAAAYGDHGVEHGSRRVRQGFARSIQRLGRDQVAS</sequence>
<feature type="non-terminal residue" evidence="1">
    <location>
        <position position="1"/>
    </location>
</feature>
<accession>A0A699X5B9</accession>
<proteinExistence type="predicted"/>
<name>A0A699X5B9_TANCI</name>